<evidence type="ECO:0000256" key="1">
    <source>
        <dbReference type="SAM" id="MobiDB-lite"/>
    </source>
</evidence>
<evidence type="ECO:0000313" key="4">
    <source>
        <dbReference type="Proteomes" id="UP001633002"/>
    </source>
</evidence>
<accession>A0ABD3GPJ4</accession>
<keyword evidence="2" id="KW-1133">Transmembrane helix</keyword>
<feature type="transmembrane region" description="Helical" evidence="2">
    <location>
        <begin position="145"/>
        <end position="165"/>
    </location>
</feature>
<dbReference type="PANTHER" id="PTHR35733:SF1">
    <property type="entry name" value="OS02G0307800 PROTEIN"/>
    <property type="match status" value="1"/>
</dbReference>
<comment type="caution">
    <text evidence="3">The sequence shown here is derived from an EMBL/GenBank/DDBJ whole genome shotgun (WGS) entry which is preliminary data.</text>
</comment>
<organism evidence="3 4">
    <name type="scientific">Riccia sorocarpa</name>
    <dbReference type="NCBI Taxonomy" id="122646"/>
    <lineage>
        <taxon>Eukaryota</taxon>
        <taxon>Viridiplantae</taxon>
        <taxon>Streptophyta</taxon>
        <taxon>Embryophyta</taxon>
        <taxon>Marchantiophyta</taxon>
        <taxon>Marchantiopsida</taxon>
        <taxon>Marchantiidae</taxon>
        <taxon>Marchantiales</taxon>
        <taxon>Ricciaceae</taxon>
        <taxon>Riccia</taxon>
    </lineage>
</organism>
<reference evidence="3 4" key="1">
    <citation type="submission" date="2024-09" db="EMBL/GenBank/DDBJ databases">
        <title>Chromosome-scale assembly of Riccia sorocarpa.</title>
        <authorList>
            <person name="Paukszto L."/>
        </authorList>
    </citation>
    <scope>NUCLEOTIDE SEQUENCE [LARGE SCALE GENOMIC DNA]</scope>
    <source>
        <strain evidence="3">LP-2024</strain>
        <tissue evidence="3">Aerial parts of the thallus</tissue>
    </source>
</reference>
<dbReference type="PANTHER" id="PTHR35733">
    <property type="entry name" value="OS02G0307800 PROTEIN"/>
    <property type="match status" value="1"/>
</dbReference>
<dbReference type="AlphaFoldDB" id="A0ABD3GPJ4"/>
<proteinExistence type="predicted"/>
<protein>
    <recommendedName>
        <fullName evidence="5">Transmembrane protein</fullName>
    </recommendedName>
</protein>
<dbReference type="Pfam" id="PF11282">
    <property type="entry name" value="DUF3082"/>
    <property type="match status" value="1"/>
</dbReference>
<evidence type="ECO:0000256" key="2">
    <source>
        <dbReference type="SAM" id="Phobius"/>
    </source>
</evidence>
<keyword evidence="2" id="KW-0472">Membrane</keyword>
<dbReference type="Proteomes" id="UP001633002">
    <property type="component" value="Unassembled WGS sequence"/>
</dbReference>
<feature type="region of interest" description="Disordered" evidence="1">
    <location>
        <begin position="294"/>
        <end position="323"/>
    </location>
</feature>
<keyword evidence="2" id="KW-0812">Transmembrane</keyword>
<dbReference type="InterPro" id="IPR021434">
    <property type="entry name" value="DUF3082"/>
</dbReference>
<name>A0ABD3GPJ4_9MARC</name>
<evidence type="ECO:0000313" key="3">
    <source>
        <dbReference type="EMBL" id="KAL3680873.1"/>
    </source>
</evidence>
<feature type="compositionally biased region" description="Basic and acidic residues" evidence="1">
    <location>
        <begin position="298"/>
        <end position="323"/>
    </location>
</feature>
<keyword evidence="4" id="KW-1185">Reference proteome</keyword>
<gene>
    <name evidence="3" type="ORF">R1sor_023829</name>
</gene>
<feature type="transmembrane region" description="Helical" evidence="2">
    <location>
        <begin position="262"/>
        <end position="286"/>
    </location>
</feature>
<dbReference type="EMBL" id="JBJQOH010000007">
    <property type="protein sequence ID" value="KAL3680873.1"/>
    <property type="molecule type" value="Genomic_DNA"/>
</dbReference>
<sequence length="323" mass="35195">MASLHRMAFAELTSSGAGGTPLKVVGSVYGCELLNPQFPNFVAKNSCALRFKWRSRCSSRSSSSTRIPLSVRCYVRGGWSKKLQPPLVNLNSSTFPENFVVRTNVSRRNLLFQLGDDGGYEEGPIELPPRELDIDPLAFPEANPLQIAASFLLTGTIAVLLFRSLRRRAQRAKDRKFRSSGVETSKSIKEDARRSAVAKLTQAPEVPVAPPSPVQTFLGAVVAGAIALVLYQVTTSVEGSFVGKPVSMNYTIRNMTITVRTIINGILYLATFVFGANSIGLGLYSIQLLFGDSPPEPPRVESPENEQKPSSETEVKSEGKDKN</sequence>
<evidence type="ECO:0008006" key="5">
    <source>
        <dbReference type="Google" id="ProtNLM"/>
    </source>
</evidence>